<evidence type="ECO:0000313" key="2">
    <source>
        <dbReference type="Proteomes" id="UP000028999"/>
    </source>
</evidence>
<evidence type="ECO:0000313" key="1">
    <source>
        <dbReference type="EMBL" id="CDY66268.1"/>
    </source>
</evidence>
<accession>A0A078JFD9</accession>
<dbReference type="Proteomes" id="UP000028999">
    <property type="component" value="Unassembled WGS sequence"/>
</dbReference>
<dbReference type="PaxDb" id="3708-A0A078JFD9"/>
<gene>
    <name evidence="1" type="primary">BnaCnng50170D</name>
    <name evidence="1" type="ORF">GSBRNA2T00053299001</name>
</gene>
<dbReference type="EMBL" id="LK035178">
    <property type="protein sequence ID" value="CDY66268.1"/>
    <property type="molecule type" value="Genomic_DNA"/>
</dbReference>
<name>A0A078JFD9_BRANA</name>
<organism evidence="1 2">
    <name type="scientific">Brassica napus</name>
    <name type="common">Rape</name>
    <dbReference type="NCBI Taxonomy" id="3708"/>
    <lineage>
        <taxon>Eukaryota</taxon>
        <taxon>Viridiplantae</taxon>
        <taxon>Streptophyta</taxon>
        <taxon>Embryophyta</taxon>
        <taxon>Tracheophyta</taxon>
        <taxon>Spermatophyta</taxon>
        <taxon>Magnoliopsida</taxon>
        <taxon>eudicotyledons</taxon>
        <taxon>Gunneridae</taxon>
        <taxon>Pentapetalae</taxon>
        <taxon>rosids</taxon>
        <taxon>malvids</taxon>
        <taxon>Brassicales</taxon>
        <taxon>Brassicaceae</taxon>
        <taxon>Brassiceae</taxon>
        <taxon>Brassica</taxon>
    </lineage>
</organism>
<dbReference type="AlphaFoldDB" id="A0A078JFD9"/>
<reference evidence="1 2" key="1">
    <citation type="journal article" date="2014" name="Science">
        <title>Plant genetics. Early allopolyploid evolution in the post-Neolithic Brassica napus oilseed genome.</title>
        <authorList>
            <person name="Chalhoub B."/>
            <person name="Denoeud F."/>
            <person name="Liu S."/>
            <person name="Parkin I.A."/>
            <person name="Tang H."/>
            <person name="Wang X."/>
            <person name="Chiquet J."/>
            <person name="Belcram H."/>
            <person name="Tong C."/>
            <person name="Samans B."/>
            <person name="Correa M."/>
            <person name="Da Silva C."/>
            <person name="Just J."/>
            <person name="Falentin C."/>
            <person name="Koh C.S."/>
            <person name="Le Clainche I."/>
            <person name="Bernard M."/>
            <person name="Bento P."/>
            <person name="Noel B."/>
            <person name="Labadie K."/>
            <person name="Alberti A."/>
            <person name="Charles M."/>
            <person name="Arnaud D."/>
            <person name="Guo H."/>
            <person name="Daviaud C."/>
            <person name="Alamery S."/>
            <person name="Jabbari K."/>
            <person name="Zhao M."/>
            <person name="Edger P.P."/>
            <person name="Chelaifa H."/>
            <person name="Tack D."/>
            <person name="Lassalle G."/>
            <person name="Mestiri I."/>
            <person name="Schnel N."/>
            <person name="Le Paslier M.C."/>
            <person name="Fan G."/>
            <person name="Renault V."/>
            <person name="Bayer P.E."/>
            <person name="Golicz A.A."/>
            <person name="Manoli S."/>
            <person name="Lee T.H."/>
            <person name="Thi V.H."/>
            <person name="Chalabi S."/>
            <person name="Hu Q."/>
            <person name="Fan C."/>
            <person name="Tollenaere R."/>
            <person name="Lu Y."/>
            <person name="Battail C."/>
            <person name="Shen J."/>
            <person name="Sidebottom C.H."/>
            <person name="Wang X."/>
            <person name="Canaguier A."/>
            <person name="Chauveau A."/>
            <person name="Berard A."/>
            <person name="Deniot G."/>
            <person name="Guan M."/>
            <person name="Liu Z."/>
            <person name="Sun F."/>
            <person name="Lim Y.P."/>
            <person name="Lyons E."/>
            <person name="Town C.D."/>
            <person name="Bancroft I."/>
            <person name="Wang X."/>
            <person name="Meng J."/>
            <person name="Ma J."/>
            <person name="Pires J.C."/>
            <person name="King G.J."/>
            <person name="Brunel D."/>
            <person name="Delourme R."/>
            <person name="Renard M."/>
            <person name="Aury J.M."/>
            <person name="Adams K.L."/>
            <person name="Batley J."/>
            <person name="Snowdon R.J."/>
            <person name="Tost J."/>
            <person name="Edwards D."/>
            <person name="Zhou Y."/>
            <person name="Hua W."/>
            <person name="Sharpe A.G."/>
            <person name="Paterson A.H."/>
            <person name="Guan C."/>
            <person name="Wincker P."/>
        </authorList>
    </citation>
    <scope>NUCLEOTIDE SEQUENCE [LARGE SCALE GENOMIC DNA]</scope>
    <source>
        <strain evidence="2">cv. Darmor-bzh</strain>
    </source>
</reference>
<sequence length="49" mass="5781">MVSLMLHTWNPKSKALMQQYSLQMGKQLLLVSLASIQRIQRRHLQELMT</sequence>
<keyword evidence="2" id="KW-1185">Reference proteome</keyword>
<protein>
    <submittedName>
        <fullName evidence="1">BnaCnng50170D protein</fullName>
    </submittedName>
</protein>
<proteinExistence type="predicted"/>
<dbReference type="Gramene" id="CDY66268">
    <property type="protein sequence ID" value="CDY66268"/>
    <property type="gene ID" value="GSBRNA2T00053299001"/>
</dbReference>